<dbReference type="AlphaFoldDB" id="A0A194S518"/>
<evidence type="ECO:0000256" key="5">
    <source>
        <dbReference type="SAM" id="Phobius"/>
    </source>
</evidence>
<dbReference type="GO" id="GO:0012505">
    <property type="term" value="C:endomembrane system"/>
    <property type="evidence" value="ECO:0007669"/>
    <property type="project" value="UniProtKB-SubCell"/>
</dbReference>
<feature type="transmembrane region" description="Helical" evidence="5">
    <location>
        <begin position="75"/>
        <end position="93"/>
    </location>
</feature>
<dbReference type="EMBL" id="KQ474080">
    <property type="protein sequence ID" value="KPV74511.1"/>
    <property type="molecule type" value="Genomic_DNA"/>
</dbReference>
<dbReference type="GO" id="GO:0000329">
    <property type="term" value="C:fungal-type vacuole membrane"/>
    <property type="evidence" value="ECO:0007669"/>
    <property type="project" value="TreeGrafter"/>
</dbReference>
<dbReference type="InterPro" id="IPR003807">
    <property type="entry name" value="DUF202"/>
</dbReference>
<dbReference type="Pfam" id="PF02656">
    <property type="entry name" value="DUF202"/>
    <property type="match status" value="1"/>
</dbReference>
<keyword evidence="3 5" id="KW-1133">Transmembrane helix</keyword>
<dbReference type="GO" id="GO:0033254">
    <property type="term" value="C:vacuolar transporter chaperone complex"/>
    <property type="evidence" value="ECO:0007669"/>
    <property type="project" value="TreeGrafter"/>
</dbReference>
<evidence type="ECO:0000313" key="8">
    <source>
        <dbReference type="Proteomes" id="UP000053890"/>
    </source>
</evidence>
<sequence length="201" mass="22079">MPSSKLTRELHGRLLHRFPALFTDLDASASGSAAGPSSYGATDGAPAPADDGLQKLGADPSKIEPKVWLASERTLLSWFRVSLLLSSFALALFNSAGPRDYASKSMGVCYAVIACGMLAYAWVMHRIRRYRIVMRYPGHHDEPYGPVVVCGLIFVAVLVNFVLRVRHREDLRDTPSPKNPWVTTMELVWVGLNLQAPSSPL</sequence>
<evidence type="ECO:0000313" key="7">
    <source>
        <dbReference type="EMBL" id="KPV74511.1"/>
    </source>
</evidence>
<dbReference type="PANTHER" id="PTHR46140">
    <property type="entry name" value="VACUOLAR TRANSPORTER CHAPERONE 1-RELATED"/>
    <property type="match status" value="1"/>
</dbReference>
<organism evidence="7 8">
    <name type="scientific">Rhodotorula graminis (strain WP1)</name>
    <dbReference type="NCBI Taxonomy" id="578459"/>
    <lineage>
        <taxon>Eukaryota</taxon>
        <taxon>Fungi</taxon>
        <taxon>Dikarya</taxon>
        <taxon>Basidiomycota</taxon>
        <taxon>Pucciniomycotina</taxon>
        <taxon>Microbotryomycetes</taxon>
        <taxon>Sporidiobolales</taxon>
        <taxon>Sporidiobolaceae</taxon>
        <taxon>Rhodotorula</taxon>
    </lineage>
</organism>
<protein>
    <recommendedName>
        <fullName evidence="6">DUF202 domain-containing protein</fullName>
    </recommendedName>
</protein>
<feature type="transmembrane region" description="Helical" evidence="5">
    <location>
        <begin position="105"/>
        <end position="123"/>
    </location>
</feature>
<proteinExistence type="predicted"/>
<dbReference type="OMA" id="MHRIRRY"/>
<feature type="domain" description="DUF202" evidence="6">
    <location>
        <begin position="66"/>
        <end position="129"/>
    </location>
</feature>
<dbReference type="OrthoDB" id="2243669at2759"/>
<evidence type="ECO:0000256" key="3">
    <source>
        <dbReference type="ARBA" id="ARBA00022989"/>
    </source>
</evidence>
<dbReference type="PANTHER" id="PTHR46140:SF2">
    <property type="entry name" value="VACUOLAR TRANSPORTER CHAPERONE 3 COMPLEX SUBUNIT 3-RELATED"/>
    <property type="match status" value="1"/>
</dbReference>
<evidence type="ECO:0000256" key="4">
    <source>
        <dbReference type="ARBA" id="ARBA00023136"/>
    </source>
</evidence>
<keyword evidence="8" id="KW-1185">Reference proteome</keyword>
<name>A0A194S518_RHOGW</name>
<feature type="transmembrane region" description="Helical" evidence="5">
    <location>
        <begin position="143"/>
        <end position="163"/>
    </location>
</feature>
<accession>A0A194S518</accession>
<comment type="subcellular location">
    <subcellularLocation>
        <location evidence="1">Endomembrane system</location>
        <topology evidence="1">Multi-pass membrane protein</topology>
    </subcellularLocation>
</comment>
<keyword evidence="2 5" id="KW-0812">Transmembrane</keyword>
<evidence type="ECO:0000259" key="6">
    <source>
        <dbReference type="Pfam" id="PF02656"/>
    </source>
</evidence>
<gene>
    <name evidence="7" type="ORF">RHOBADRAFT_54319</name>
</gene>
<evidence type="ECO:0000256" key="1">
    <source>
        <dbReference type="ARBA" id="ARBA00004127"/>
    </source>
</evidence>
<dbReference type="RefSeq" id="XP_018270560.1">
    <property type="nucleotide sequence ID" value="XM_018417249.1"/>
</dbReference>
<dbReference type="Proteomes" id="UP000053890">
    <property type="component" value="Unassembled WGS sequence"/>
</dbReference>
<evidence type="ECO:0000256" key="2">
    <source>
        <dbReference type="ARBA" id="ARBA00022692"/>
    </source>
</evidence>
<dbReference type="InterPro" id="IPR051572">
    <property type="entry name" value="VTC_Complex_Subunit"/>
</dbReference>
<reference evidence="7 8" key="1">
    <citation type="journal article" date="2015" name="Front. Microbiol.">
        <title>Genome sequence of the plant growth promoting endophytic yeast Rhodotorula graminis WP1.</title>
        <authorList>
            <person name="Firrincieli A."/>
            <person name="Otillar R."/>
            <person name="Salamov A."/>
            <person name="Schmutz J."/>
            <person name="Khan Z."/>
            <person name="Redman R.S."/>
            <person name="Fleck N.D."/>
            <person name="Lindquist E."/>
            <person name="Grigoriev I.V."/>
            <person name="Doty S.L."/>
        </authorList>
    </citation>
    <scope>NUCLEOTIDE SEQUENCE [LARGE SCALE GENOMIC DNA]</scope>
    <source>
        <strain evidence="7 8">WP1</strain>
    </source>
</reference>
<dbReference type="GeneID" id="28977697"/>
<keyword evidence="4 5" id="KW-0472">Membrane</keyword>
<dbReference type="STRING" id="578459.A0A194S518"/>